<dbReference type="AlphaFoldDB" id="U4Q796"/>
<gene>
    <name evidence="1" type="ORF">BN877_p0227</name>
</gene>
<accession>U4Q796</accession>
<evidence type="ECO:0000313" key="1">
    <source>
        <dbReference type="EMBL" id="CDI11955.1"/>
    </source>
</evidence>
<dbReference type="KEGG" id="rir:BN877_p0227"/>
<dbReference type="RefSeq" id="WP_022557258.1">
    <property type="nucleotide sequence ID" value="NC_022536.1"/>
</dbReference>
<name>U4Q796_9HYPH</name>
<geneLocation type="plasmid" evidence="1 2">
    <name>IRBL74_p</name>
</geneLocation>
<evidence type="ECO:0000313" key="2">
    <source>
        <dbReference type="Proteomes" id="UP000016944"/>
    </source>
</evidence>
<dbReference type="Proteomes" id="UP000016944">
    <property type="component" value="Plasmid IRBL74_p"/>
</dbReference>
<protein>
    <submittedName>
        <fullName evidence="1">Uncharacterized protein</fullName>
    </submittedName>
</protein>
<dbReference type="HOGENOM" id="CLU_2411163_0_0_5"/>
<sequence>MNQKKKLRSVLSEAMGRPAPYKRYLTLDNGDMLHVSFFESLATVTLGSQVRPLPRIHNCHGMRGDWDALGYDLAKVMDERLKDLPPRKEIAP</sequence>
<dbReference type="EMBL" id="HG518324">
    <property type="protein sequence ID" value="CDI11955.1"/>
    <property type="molecule type" value="Genomic_DNA"/>
</dbReference>
<keyword evidence="1" id="KW-0614">Plasmid</keyword>
<reference evidence="1 2" key="1">
    <citation type="journal article" date="2013" name="Genome Announc.">
        <title>Complete Genome Sequence of the Sesbania Symbiont and Rice Growth-Promoting Endophyte Rhizobium sp. Strain IRBG74.</title>
        <authorList>
            <person name="Crook M.B."/>
            <person name="Mitra S."/>
            <person name="Ane J.M."/>
            <person name="Sadowsky M.J."/>
            <person name="Gyaneshwar P."/>
        </authorList>
    </citation>
    <scope>NUCLEOTIDE SEQUENCE [LARGE SCALE GENOMIC DNA]</scope>
    <source>
        <strain evidence="1 2">IRBG74</strain>
        <plasmid evidence="2">IRBL74_p</plasmid>
    </source>
</reference>
<organism evidence="1 2">
    <name type="scientific">Agrobacterium pusense</name>
    <dbReference type="NCBI Taxonomy" id="648995"/>
    <lineage>
        <taxon>Bacteria</taxon>
        <taxon>Pseudomonadati</taxon>
        <taxon>Pseudomonadota</taxon>
        <taxon>Alphaproteobacteria</taxon>
        <taxon>Hyphomicrobiales</taxon>
        <taxon>Rhizobiaceae</taxon>
        <taxon>Rhizobium/Agrobacterium group</taxon>
        <taxon>Agrobacterium</taxon>
    </lineage>
</organism>
<proteinExistence type="predicted"/>